<dbReference type="InParanoid" id="B9T3M4"/>
<organism evidence="1 2">
    <name type="scientific">Ricinus communis</name>
    <name type="common">Castor bean</name>
    <dbReference type="NCBI Taxonomy" id="3988"/>
    <lineage>
        <taxon>Eukaryota</taxon>
        <taxon>Viridiplantae</taxon>
        <taxon>Streptophyta</taxon>
        <taxon>Embryophyta</taxon>
        <taxon>Tracheophyta</taxon>
        <taxon>Spermatophyta</taxon>
        <taxon>Magnoliopsida</taxon>
        <taxon>eudicotyledons</taxon>
        <taxon>Gunneridae</taxon>
        <taxon>Pentapetalae</taxon>
        <taxon>rosids</taxon>
        <taxon>fabids</taxon>
        <taxon>Malpighiales</taxon>
        <taxon>Euphorbiaceae</taxon>
        <taxon>Acalyphoideae</taxon>
        <taxon>Acalypheae</taxon>
        <taxon>Ricinus</taxon>
    </lineage>
</organism>
<evidence type="ECO:0000313" key="1">
    <source>
        <dbReference type="EMBL" id="EEF29550.1"/>
    </source>
</evidence>
<protein>
    <submittedName>
        <fullName evidence="1">Uncharacterized protein</fullName>
    </submittedName>
</protein>
<keyword evidence="2" id="KW-1185">Reference proteome</keyword>
<dbReference type="Proteomes" id="UP000008311">
    <property type="component" value="Unassembled WGS sequence"/>
</dbReference>
<gene>
    <name evidence="1" type="ORF">RCOM_0178580</name>
</gene>
<evidence type="ECO:0000313" key="2">
    <source>
        <dbReference type="Proteomes" id="UP000008311"/>
    </source>
</evidence>
<accession>B9T3M4</accession>
<sequence>MAGVDHLEWGMDVEEWERQDLLPPAPHLLADDDEIAAHLHKEVGSLSTARPPLFFPLFFCCFLLSLWSAELSLS</sequence>
<reference evidence="2" key="1">
    <citation type="journal article" date="2010" name="Nat. Biotechnol.">
        <title>Draft genome sequence of the oilseed species Ricinus communis.</title>
        <authorList>
            <person name="Chan A.P."/>
            <person name="Crabtree J."/>
            <person name="Zhao Q."/>
            <person name="Lorenzi H."/>
            <person name="Orvis J."/>
            <person name="Puiu D."/>
            <person name="Melake-Berhan A."/>
            <person name="Jones K.M."/>
            <person name="Redman J."/>
            <person name="Chen G."/>
            <person name="Cahoon E.B."/>
            <person name="Gedil M."/>
            <person name="Stanke M."/>
            <person name="Haas B.J."/>
            <person name="Wortman J.R."/>
            <person name="Fraser-Liggett C.M."/>
            <person name="Ravel J."/>
            <person name="Rabinowicz P.D."/>
        </authorList>
    </citation>
    <scope>NUCLEOTIDE SEQUENCE [LARGE SCALE GENOMIC DNA]</scope>
    <source>
        <strain evidence="2">cv. Hale</strain>
    </source>
</reference>
<name>B9T3M4_RICCO</name>
<dbReference type="EMBL" id="EQ974426">
    <property type="protein sequence ID" value="EEF29550.1"/>
    <property type="molecule type" value="Genomic_DNA"/>
</dbReference>
<proteinExistence type="predicted"/>
<dbReference type="AlphaFoldDB" id="B9T3M4"/>